<sequence>MEFRLLGPVEASAEGRPVGLGHPKQRTVAAVLLCELGRAVPAERLIDRVWGEDPPGSVRNILYGYIGRLRTALADCGVPGVRLTRGSGGYLLEADPERVDLHRFHRLTAAARDGDDRVALLRQALDLWRGDALSGLTGAWAEATRARLADERLAARLELYDASLRLGHHRELLPELRAQAAAHPLDERAVRQLMTALYRGERQAEALELYEATRHRLADDLGVDPGPELRGVHQRILSEDPSLAVPEECGADAVSVSEAPVGAGDSGPPADSALPRVPAGLPHVVGGFRGRAEEIARLDALLPPDPGPATEAAEDPAGAVAIAAVCGTAGVGKTALAVHWGHRVRRRFPDGQLYVDLRGFDHDSEPLRPAEAIGQLLHGLGVARERIPADGDEQVHLYRSLLAGRRMLVVLDNAASADQVRPLLPGAPACQVLVTSRQRLSGLVARDGAQPLVLGSLTPEAARAVLAAAVGEDRVAAEPEATDRLVRLCGALPLALRVAAAQLVCDPGRPVADLADELGNGDRLAALELDGDPASAVRRAFTLSYRALAPGPLRLFRLLGVAPGPEITVPAAAALLDTGERKAAGLLRALDAAHLVESPRPGRYRPHDLLREYAAERARAECGVAERAAALERLLAWYLRRADAATAYGYTPQVRLERDRAGDSAFAGRDEALAWLEDERANLVAAVVRAAEAGPYRTAWQLADELRTYFYQRRHLSAWEDAAQAGLRAARQGGDPLGEAAMLHSLGTLYRHTGEVEASLGYHRSALEGYRKAGFAEGEAAMLCNLGTLYDDMGDMRRAAEWQDRGIRMFRTLDRPGLLGPALSNSSAVDVQLGELRRAVDRATEAIGIYGRQETSSGTVTAMINRGQAHRLLGDPDRALADGRAAARLCRELSQRHNEASAHDLLAQVHGDAGRPDAAFAHAERALEIAVETSTPKDEADALTTLGELHRADGRSDRAGARLTEALDAAASRGLRRQEAEAHVGLARLRDGSRAYEAAAGHAERALAIARGQGLRLVECRAHHALAALCRALGDPERAGRHASRARHIRAETGYRPARLG</sequence>
<comment type="similarity">
    <text evidence="1">Belongs to the AfsR/DnrI/RedD regulatory family.</text>
</comment>
<dbReference type="InterPro" id="IPR027417">
    <property type="entry name" value="P-loop_NTPase"/>
</dbReference>
<dbReference type="RefSeq" id="WP_123101426.1">
    <property type="nucleotide sequence ID" value="NZ_RIBZ01000254.1"/>
</dbReference>
<name>A0A3M8VXC4_9ACTN</name>
<evidence type="ECO:0000256" key="1">
    <source>
        <dbReference type="ARBA" id="ARBA00005820"/>
    </source>
</evidence>
<dbReference type="PANTHER" id="PTHR35807:SF1">
    <property type="entry name" value="TRANSCRIPTIONAL REGULATOR REDD"/>
    <property type="match status" value="1"/>
</dbReference>
<dbReference type="InterPro" id="IPR036388">
    <property type="entry name" value="WH-like_DNA-bd_sf"/>
</dbReference>
<dbReference type="Gene3D" id="1.25.40.10">
    <property type="entry name" value="Tetratricopeptide repeat domain"/>
    <property type="match status" value="3"/>
</dbReference>
<dbReference type="SMART" id="SM00028">
    <property type="entry name" value="TPR"/>
    <property type="match status" value="7"/>
</dbReference>
<dbReference type="InterPro" id="IPR011990">
    <property type="entry name" value="TPR-like_helical_dom_sf"/>
</dbReference>
<comment type="caution">
    <text evidence="9">The sequence shown here is derived from an EMBL/GenBank/DDBJ whole genome shotgun (WGS) entry which is preliminary data.</text>
</comment>
<dbReference type="InterPro" id="IPR019734">
    <property type="entry name" value="TPR_rpt"/>
</dbReference>
<dbReference type="Pfam" id="PF03704">
    <property type="entry name" value="BTAD"/>
    <property type="match status" value="1"/>
</dbReference>
<dbReference type="Pfam" id="PF13424">
    <property type="entry name" value="TPR_12"/>
    <property type="match status" value="2"/>
</dbReference>
<dbReference type="SUPFAM" id="SSF52540">
    <property type="entry name" value="P-loop containing nucleoside triphosphate hydrolases"/>
    <property type="match status" value="1"/>
</dbReference>
<evidence type="ECO:0000256" key="7">
    <source>
        <dbReference type="SAM" id="MobiDB-lite"/>
    </source>
</evidence>
<dbReference type="CDD" id="cd15831">
    <property type="entry name" value="BTAD"/>
    <property type="match status" value="1"/>
</dbReference>
<dbReference type="InterPro" id="IPR016032">
    <property type="entry name" value="Sig_transdc_resp-reg_C-effctor"/>
</dbReference>
<keyword evidence="10" id="KW-1185">Reference proteome</keyword>
<evidence type="ECO:0000256" key="3">
    <source>
        <dbReference type="ARBA" id="ARBA00023015"/>
    </source>
</evidence>
<feature type="domain" description="OmpR/PhoB-type" evidence="8">
    <location>
        <begin position="1"/>
        <end position="94"/>
    </location>
</feature>
<dbReference type="GO" id="GO:0003677">
    <property type="term" value="F:DNA binding"/>
    <property type="evidence" value="ECO:0007669"/>
    <property type="project" value="UniProtKB-UniRule"/>
</dbReference>
<feature type="DNA-binding region" description="OmpR/PhoB-type" evidence="6">
    <location>
        <begin position="1"/>
        <end position="94"/>
    </location>
</feature>
<keyword evidence="5" id="KW-0804">Transcription</keyword>
<dbReference type="Proteomes" id="UP000275401">
    <property type="component" value="Unassembled WGS sequence"/>
</dbReference>
<dbReference type="Gene3D" id="3.40.50.300">
    <property type="entry name" value="P-loop containing nucleotide triphosphate hydrolases"/>
    <property type="match status" value="1"/>
</dbReference>
<keyword evidence="2" id="KW-0902">Two-component regulatory system</keyword>
<dbReference type="EMBL" id="RIBZ01000254">
    <property type="protein sequence ID" value="RNG22538.1"/>
    <property type="molecule type" value="Genomic_DNA"/>
</dbReference>
<dbReference type="Gene3D" id="1.10.10.10">
    <property type="entry name" value="Winged helix-like DNA-binding domain superfamily/Winged helix DNA-binding domain"/>
    <property type="match status" value="1"/>
</dbReference>
<dbReference type="SMART" id="SM00862">
    <property type="entry name" value="Trans_reg_C"/>
    <property type="match status" value="1"/>
</dbReference>
<dbReference type="SMART" id="SM01043">
    <property type="entry name" value="BTAD"/>
    <property type="match status" value="1"/>
</dbReference>
<dbReference type="PRINTS" id="PR00364">
    <property type="entry name" value="DISEASERSIST"/>
</dbReference>
<evidence type="ECO:0000259" key="8">
    <source>
        <dbReference type="PROSITE" id="PS51755"/>
    </source>
</evidence>
<evidence type="ECO:0000256" key="6">
    <source>
        <dbReference type="PROSITE-ProRule" id="PRU01091"/>
    </source>
</evidence>
<dbReference type="GO" id="GO:0006355">
    <property type="term" value="P:regulation of DNA-templated transcription"/>
    <property type="evidence" value="ECO:0007669"/>
    <property type="project" value="InterPro"/>
</dbReference>
<dbReference type="SUPFAM" id="SSF48452">
    <property type="entry name" value="TPR-like"/>
    <property type="match status" value="3"/>
</dbReference>
<proteinExistence type="inferred from homology"/>
<dbReference type="Pfam" id="PF00931">
    <property type="entry name" value="NB-ARC"/>
    <property type="match status" value="1"/>
</dbReference>
<evidence type="ECO:0000256" key="5">
    <source>
        <dbReference type="ARBA" id="ARBA00023163"/>
    </source>
</evidence>
<dbReference type="GO" id="GO:0043531">
    <property type="term" value="F:ADP binding"/>
    <property type="evidence" value="ECO:0007669"/>
    <property type="project" value="InterPro"/>
</dbReference>
<gene>
    <name evidence="9" type="ORF">EEJ42_19970</name>
</gene>
<evidence type="ECO:0000313" key="10">
    <source>
        <dbReference type="Proteomes" id="UP000275401"/>
    </source>
</evidence>
<dbReference type="InterPro" id="IPR051677">
    <property type="entry name" value="AfsR-DnrI-RedD_regulator"/>
</dbReference>
<dbReference type="InterPro" id="IPR001867">
    <property type="entry name" value="OmpR/PhoB-type_DNA-bd"/>
</dbReference>
<dbReference type="AlphaFoldDB" id="A0A3M8VXC4"/>
<accession>A0A3M8VXC4</accession>
<evidence type="ECO:0000256" key="4">
    <source>
        <dbReference type="ARBA" id="ARBA00023125"/>
    </source>
</evidence>
<dbReference type="Pfam" id="PF00486">
    <property type="entry name" value="Trans_reg_C"/>
    <property type="match status" value="1"/>
</dbReference>
<keyword evidence="4 6" id="KW-0238">DNA-binding</keyword>
<protein>
    <submittedName>
        <fullName evidence="9">Transcriptional regulator, SARP family protein</fullName>
    </submittedName>
</protein>
<dbReference type="GO" id="GO:0000160">
    <property type="term" value="P:phosphorelay signal transduction system"/>
    <property type="evidence" value="ECO:0007669"/>
    <property type="project" value="UniProtKB-KW"/>
</dbReference>
<organism evidence="9 10">
    <name type="scientific">Streptomyces botrytidirepellens</name>
    <dbReference type="NCBI Taxonomy" id="2486417"/>
    <lineage>
        <taxon>Bacteria</taxon>
        <taxon>Bacillati</taxon>
        <taxon>Actinomycetota</taxon>
        <taxon>Actinomycetes</taxon>
        <taxon>Kitasatosporales</taxon>
        <taxon>Streptomycetaceae</taxon>
        <taxon>Streptomyces</taxon>
    </lineage>
</organism>
<evidence type="ECO:0000313" key="9">
    <source>
        <dbReference type="EMBL" id="RNG22538.1"/>
    </source>
</evidence>
<feature type="region of interest" description="Disordered" evidence="7">
    <location>
        <begin position="1039"/>
        <end position="1061"/>
    </location>
</feature>
<dbReference type="PANTHER" id="PTHR35807">
    <property type="entry name" value="TRANSCRIPTIONAL REGULATOR REDD-RELATED"/>
    <property type="match status" value="1"/>
</dbReference>
<evidence type="ECO:0000256" key="2">
    <source>
        <dbReference type="ARBA" id="ARBA00023012"/>
    </source>
</evidence>
<dbReference type="InterPro" id="IPR005158">
    <property type="entry name" value="BTAD"/>
</dbReference>
<dbReference type="InterPro" id="IPR002182">
    <property type="entry name" value="NB-ARC"/>
</dbReference>
<dbReference type="SUPFAM" id="SSF46894">
    <property type="entry name" value="C-terminal effector domain of the bipartite response regulators"/>
    <property type="match status" value="1"/>
</dbReference>
<keyword evidence="3" id="KW-0805">Transcription regulation</keyword>
<reference evidence="9 10" key="1">
    <citation type="submission" date="2018-11" db="EMBL/GenBank/DDBJ databases">
        <title>The Potential of Streptomyces as Biocontrol Agents against the Tomato grey mould, Botrytis cinerea (Gray mold) Frontiers in Microbiology.</title>
        <authorList>
            <person name="Li D."/>
        </authorList>
    </citation>
    <scope>NUCLEOTIDE SEQUENCE [LARGE SCALE GENOMIC DNA]</scope>
    <source>
        <strain evidence="9 10">NEAU-LD23</strain>
    </source>
</reference>
<dbReference type="PROSITE" id="PS51755">
    <property type="entry name" value="OMPR_PHOB"/>
    <property type="match status" value="1"/>
</dbReference>